<accession>A0AAD5KEL5</accession>
<dbReference type="EMBL" id="JAIXMP010000012">
    <property type="protein sequence ID" value="KAI9264194.1"/>
    <property type="molecule type" value="Genomic_DNA"/>
</dbReference>
<evidence type="ECO:0000313" key="2">
    <source>
        <dbReference type="Proteomes" id="UP001209540"/>
    </source>
</evidence>
<dbReference type="AlphaFoldDB" id="A0AAD5KEL5"/>
<reference evidence="1" key="2">
    <citation type="submission" date="2023-02" db="EMBL/GenBank/DDBJ databases">
        <authorList>
            <consortium name="DOE Joint Genome Institute"/>
            <person name="Mondo S.J."/>
            <person name="Chang Y."/>
            <person name="Wang Y."/>
            <person name="Ahrendt S."/>
            <person name="Andreopoulos W."/>
            <person name="Barry K."/>
            <person name="Beard J."/>
            <person name="Benny G.L."/>
            <person name="Blankenship S."/>
            <person name="Bonito G."/>
            <person name="Cuomo C."/>
            <person name="Desiro A."/>
            <person name="Gervers K.A."/>
            <person name="Hundley H."/>
            <person name="Kuo A."/>
            <person name="LaButti K."/>
            <person name="Lang B.F."/>
            <person name="Lipzen A."/>
            <person name="O'Donnell K."/>
            <person name="Pangilinan J."/>
            <person name="Reynolds N."/>
            <person name="Sandor L."/>
            <person name="Smith M.W."/>
            <person name="Tsang A."/>
            <person name="Grigoriev I.V."/>
            <person name="Stajich J.E."/>
            <person name="Spatafora J.W."/>
        </authorList>
    </citation>
    <scope>NUCLEOTIDE SEQUENCE</scope>
    <source>
        <strain evidence="1">RSA 2281</strain>
    </source>
</reference>
<evidence type="ECO:0000313" key="1">
    <source>
        <dbReference type="EMBL" id="KAI9264194.1"/>
    </source>
</evidence>
<name>A0AAD5KEL5_9FUNG</name>
<reference evidence="1" key="1">
    <citation type="journal article" date="2022" name="IScience">
        <title>Evolution of zygomycete secretomes and the origins of terrestrial fungal ecologies.</title>
        <authorList>
            <person name="Chang Y."/>
            <person name="Wang Y."/>
            <person name="Mondo S."/>
            <person name="Ahrendt S."/>
            <person name="Andreopoulos W."/>
            <person name="Barry K."/>
            <person name="Beard J."/>
            <person name="Benny G.L."/>
            <person name="Blankenship S."/>
            <person name="Bonito G."/>
            <person name="Cuomo C."/>
            <person name="Desiro A."/>
            <person name="Gervers K.A."/>
            <person name="Hundley H."/>
            <person name="Kuo A."/>
            <person name="LaButti K."/>
            <person name="Lang B.F."/>
            <person name="Lipzen A."/>
            <person name="O'Donnell K."/>
            <person name="Pangilinan J."/>
            <person name="Reynolds N."/>
            <person name="Sandor L."/>
            <person name="Smith M.E."/>
            <person name="Tsang A."/>
            <person name="Grigoriev I.V."/>
            <person name="Stajich J.E."/>
            <person name="Spatafora J.W."/>
        </authorList>
    </citation>
    <scope>NUCLEOTIDE SEQUENCE</scope>
    <source>
        <strain evidence="1">RSA 2281</strain>
    </source>
</reference>
<comment type="caution">
    <text evidence="1">The sequence shown here is derived from an EMBL/GenBank/DDBJ whole genome shotgun (WGS) entry which is preliminary data.</text>
</comment>
<protein>
    <submittedName>
        <fullName evidence="1">Uncharacterized protein</fullName>
    </submittedName>
</protein>
<gene>
    <name evidence="1" type="ORF">BDA99DRAFT_536920</name>
</gene>
<dbReference type="Proteomes" id="UP001209540">
    <property type="component" value="Unassembled WGS sequence"/>
</dbReference>
<proteinExistence type="predicted"/>
<keyword evidence="2" id="KW-1185">Reference proteome</keyword>
<sequence>MMPYLRTIYKWILIYSGLYIDCQSYQSRSNINVGLAYESYFMDAKHLFLWVMDIIGKKIIRTRPLLEELQFQDNLSKTMKFSNYPDVQELVHRFILGVVSIKYIETLKFNNRMSRIICKCKNDEQVDYPKNATTMSTSFISDNHTVAINEEISYSSKI</sequence>
<organism evidence="1 2">
    <name type="scientific">Phascolomyces articulosus</name>
    <dbReference type="NCBI Taxonomy" id="60185"/>
    <lineage>
        <taxon>Eukaryota</taxon>
        <taxon>Fungi</taxon>
        <taxon>Fungi incertae sedis</taxon>
        <taxon>Mucoromycota</taxon>
        <taxon>Mucoromycotina</taxon>
        <taxon>Mucoromycetes</taxon>
        <taxon>Mucorales</taxon>
        <taxon>Lichtheimiaceae</taxon>
        <taxon>Phascolomyces</taxon>
    </lineage>
</organism>